<accession>A0ABU3WJM0</accession>
<protein>
    <submittedName>
        <fullName evidence="2">Uncharacterized protein</fullName>
    </submittedName>
</protein>
<proteinExistence type="predicted"/>
<sequence length="64" mass="7255">MDIIERLTQQRERKAQLEAEIEAVDTEIRHLVRAGFAEGIRTSAMATAAGLSAPRMYQIRDGRR</sequence>
<dbReference type="Proteomes" id="UP001275440">
    <property type="component" value="Unassembled WGS sequence"/>
</dbReference>
<name>A0ABU3WJM0_9NOCA</name>
<gene>
    <name evidence="2" type="ORF">F8M49_00095</name>
</gene>
<feature type="coiled-coil region" evidence="1">
    <location>
        <begin position="7"/>
        <end position="34"/>
    </location>
</feature>
<reference evidence="2 3" key="1">
    <citation type="submission" date="2019-10" db="EMBL/GenBank/DDBJ databases">
        <title>Draft Genome Assembly of Rhodococcus zopfii DSM44189.</title>
        <authorList>
            <person name="Sutton J.M."/>
            <person name="Akob D.M."/>
            <person name="Bushman T.J."/>
        </authorList>
    </citation>
    <scope>NUCLEOTIDE SEQUENCE [LARGE SCALE GENOMIC DNA]</scope>
    <source>
        <strain evidence="2 3">DSM 44189</strain>
    </source>
</reference>
<comment type="caution">
    <text evidence="2">The sequence shown here is derived from an EMBL/GenBank/DDBJ whole genome shotgun (WGS) entry which is preliminary data.</text>
</comment>
<evidence type="ECO:0000313" key="3">
    <source>
        <dbReference type="Proteomes" id="UP001275440"/>
    </source>
</evidence>
<dbReference type="EMBL" id="WBMO01000001">
    <property type="protein sequence ID" value="MDV2474194.1"/>
    <property type="molecule type" value="Genomic_DNA"/>
</dbReference>
<evidence type="ECO:0000256" key="1">
    <source>
        <dbReference type="SAM" id="Coils"/>
    </source>
</evidence>
<evidence type="ECO:0000313" key="2">
    <source>
        <dbReference type="EMBL" id="MDV2474194.1"/>
    </source>
</evidence>
<keyword evidence="1" id="KW-0175">Coiled coil</keyword>
<keyword evidence="3" id="KW-1185">Reference proteome</keyword>
<organism evidence="2 3">
    <name type="scientific">Rhodococcus zopfii</name>
    <dbReference type="NCBI Taxonomy" id="43772"/>
    <lineage>
        <taxon>Bacteria</taxon>
        <taxon>Bacillati</taxon>
        <taxon>Actinomycetota</taxon>
        <taxon>Actinomycetes</taxon>
        <taxon>Mycobacteriales</taxon>
        <taxon>Nocardiaceae</taxon>
        <taxon>Rhodococcus</taxon>
    </lineage>
</organism>